<evidence type="ECO:0000256" key="5">
    <source>
        <dbReference type="ARBA" id="ARBA00023136"/>
    </source>
</evidence>
<dbReference type="InterPro" id="IPR038501">
    <property type="entry name" value="Spore_GerAC_C_sf"/>
</dbReference>
<dbReference type="NCBIfam" id="TIGR02887">
    <property type="entry name" value="spore_ger_x_C"/>
    <property type="match status" value="1"/>
</dbReference>
<feature type="domain" description="Spore germination GerAC-like C-terminal" evidence="8">
    <location>
        <begin position="196"/>
        <end position="370"/>
    </location>
</feature>
<proteinExistence type="inferred from homology"/>
<reference evidence="10 11" key="1">
    <citation type="journal article" date="2014" name="Int. J. Syst. Evol. Microbiol.">
        <title>Lysinibacillus halotolerans sp. nov., isolated from saline-alkaline soil.</title>
        <authorList>
            <person name="Kong D."/>
            <person name="Wang Y."/>
            <person name="Zhao B."/>
            <person name="Li Y."/>
            <person name="Song J."/>
            <person name="Zhai Y."/>
            <person name="Zhang C."/>
            <person name="Wang H."/>
            <person name="Chen X."/>
            <person name="Zhao B."/>
            <person name="Ruan Z."/>
        </authorList>
    </citation>
    <scope>NUCLEOTIDE SEQUENCE [LARGE SCALE GENOMIC DNA]</scope>
    <source>
        <strain evidence="10 11">MCCC 1A12703</strain>
    </source>
</reference>
<gene>
    <name evidence="10" type="ORF">EC501_04895</name>
</gene>
<organism evidence="10 11">
    <name type="scientific">Lysinibacillus halotolerans</name>
    <dbReference type="NCBI Taxonomy" id="1368476"/>
    <lineage>
        <taxon>Bacteria</taxon>
        <taxon>Bacillati</taxon>
        <taxon>Bacillota</taxon>
        <taxon>Bacilli</taxon>
        <taxon>Bacillales</taxon>
        <taxon>Bacillaceae</taxon>
        <taxon>Lysinibacillus</taxon>
    </lineage>
</organism>
<dbReference type="PROSITE" id="PS51257">
    <property type="entry name" value="PROKAR_LIPOPROTEIN"/>
    <property type="match status" value="1"/>
</dbReference>
<keyword evidence="7" id="KW-0449">Lipoprotein</keyword>
<evidence type="ECO:0000313" key="10">
    <source>
        <dbReference type="EMBL" id="RND00348.1"/>
    </source>
</evidence>
<dbReference type="InterPro" id="IPR046953">
    <property type="entry name" value="Spore_GerAC-like_C"/>
</dbReference>
<dbReference type="GO" id="GO:0016020">
    <property type="term" value="C:membrane"/>
    <property type="evidence" value="ECO:0007669"/>
    <property type="project" value="UniProtKB-SubCell"/>
</dbReference>
<evidence type="ECO:0000313" key="11">
    <source>
        <dbReference type="Proteomes" id="UP000279909"/>
    </source>
</evidence>
<sequence length="373" mass="42136">MKKKKWFLLFVIACLILTACTEYRVLERISLVTLIGYDVEDGDVTATSVVRQINPEFESSIEIHSETAETSKGTRVKTDLQSAKKLMAGQLRVTLFGDDLAKEGIEEAIHTLAMNSEITTSIYLAVVDGKSKTLLEGQYPNIADVGQHIFNLIDHNINQQQMISSTLHEVVRDIYASFRDFALPKVKKSGEYIDISGIALFKDGKMVGSLPASDSFYVLLIRENINDGTLQLVLPGELAESSKNPPNYQPEELPIAIDAIKTKRDLKIINENEIDLSISLDCRLLEIHSSLAISDKKITEKIEKEINKKIESEIERIIKYSQEVNSDIFGFGEHFYAFTRNSKLTEEKWREIYPNLKVNVKIDTEIIRSGVFE</sequence>
<dbReference type="InterPro" id="IPR057336">
    <property type="entry name" value="GerAC_N"/>
</dbReference>
<evidence type="ECO:0000256" key="4">
    <source>
        <dbReference type="ARBA" id="ARBA00022729"/>
    </source>
</evidence>
<dbReference type="RefSeq" id="WP_122971182.1">
    <property type="nucleotide sequence ID" value="NZ_RHLQ01000008.1"/>
</dbReference>
<evidence type="ECO:0000256" key="3">
    <source>
        <dbReference type="ARBA" id="ARBA00022544"/>
    </source>
</evidence>
<evidence type="ECO:0000256" key="6">
    <source>
        <dbReference type="ARBA" id="ARBA00023139"/>
    </source>
</evidence>
<accession>A0A3M8HD00</accession>
<dbReference type="Pfam" id="PF25198">
    <property type="entry name" value="Spore_GerAC_N"/>
    <property type="match status" value="1"/>
</dbReference>
<dbReference type="Gene3D" id="3.30.300.210">
    <property type="entry name" value="Nutrient germinant receptor protein C, domain 3"/>
    <property type="match status" value="1"/>
</dbReference>
<keyword evidence="4" id="KW-0732">Signal</keyword>
<dbReference type="Pfam" id="PF05504">
    <property type="entry name" value="Spore_GerAC"/>
    <property type="match status" value="1"/>
</dbReference>
<dbReference type="InterPro" id="IPR008844">
    <property type="entry name" value="Spore_GerAC-like"/>
</dbReference>
<dbReference type="Proteomes" id="UP000279909">
    <property type="component" value="Unassembled WGS sequence"/>
</dbReference>
<keyword evidence="3" id="KW-0309">Germination</keyword>
<dbReference type="PANTHER" id="PTHR35789:SF1">
    <property type="entry name" value="SPORE GERMINATION PROTEIN B3"/>
    <property type="match status" value="1"/>
</dbReference>
<keyword evidence="6" id="KW-0564">Palmitate</keyword>
<feature type="domain" description="Spore germination protein N-terminal" evidence="9">
    <location>
        <begin position="23"/>
        <end position="187"/>
    </location>
</feature>
<evidence type="ECO:0000259" key="9">
    <source>
        <dbReference type="Pfam" id="PF25198"/>
    </source>
</evidence>
<evidence type="ECO:0000256" key="2">
    <source>
        <dbReference type="ARBA" id="ARBA00007886"/>
    </source>
</evidence>
<dbReference type="PANTHER" id="PTHR35789">
    <property type="entry name" value="SPORE GERMINATION PROTEIN B3"/>
    <property type="match status" value="1"/>
</dbReference>
<keyword evidence="11" id="KW-1185">Reference proteome</keyword>
<protein>
    <submittedName>
        <fullName evidence="10">Ger(X)C family spore germination protein</fullName>
    </submittedName>
</protein>
<evidence type="ECO:0000256" key="1">
    <source>
        <dbReference type="ARBA" id="ARBA00004635"/>
    </source>
</evidence>
<name>A0A3M8HD00_9BACI</name>
<comment type="caution">
    <text evidence="10">The sequence shown here is derived from an EMBL/GenBank/DDBJ whole genome shotgun (WGS) entry which is preliminary data.</text>
</comment>
<evidence type="ECO:0000259" key="8">
    <source>
        <dbReference type="Pfam" id="PF05504"/>
    </source>
</evidence>
<comment type="subcellular location">
    <subcellularLocation>
        <location evidence="1">Membrane</location>
        <topology evidence="1">Lipid-anchor</topology>
    </subcellularLocation>
</comment>
<dbReference type="OrthoDB" id="2592518at2"/>
<dbReference type="GO" id="GO:0009847">
    <property type="term" value="P:spore germination"/>
    <property type="evidence" value="ECO:0007669"/>
    <property type="project" value="InterPro"/>
</dbReference>
<keyword evidence="5" id="KW-0472">Membrane</keyword>
<comment type="similarity">
    <text evidence="2">Belongs to the GerABKC lipoprotein family.</text>
</comment>
<evidence type="ECO:0000256" key="7">
    <source>
        <dbReference type="ARBA" id="ARBA00023288"/>
    </source>
</evidence>
<dbReference type="EMBL" id="RHLQ01000008">
    <property type="protein sequence ID" value="RND00348.1"/>
    <property type="molecule type" value="Genomic_DNA"/>
</dbReference>
<dbReference type="AlphaFoldDB" id="A0A3M8HD00"/>